<accession>A0A1T4JV71</accession>
<organism evidence="2 3">
    <name type="scientific">Treponema porcinum</name>
    <dbReference type="NCBI Taxonomy" id="261392"/>
    <lineage>
        <taxon>Bacteria</taxon>
        <taxon>Pseudomonadati</taxon>
        <taxon>Spirochaetota</taxon>
        <taxon>Spirochaetia</taxon>
        <taxon>Spirochaetales</taxon>
        <taxon>Treponemataceae</taxon>
        <taxon>Treponema</taxon>
    </lineage>
</organism>
<evidence type="ECO:0008006" key="4">
    <source>
        <dbReference type="Google" id="ProtNLM"/>
    </source>
</evidence>
<reference evidence="2 3" key="1">
    <citation type="submission" date="2017-02" db="EMBL/GenBank/DDBJ databases">
        <authorList>
            <person name="Peterson S.W."/>
        </authorList>
    </citation>
    <scope>NUCLEOTIDE SEQUENCE [LARGE SCALE GENOMIC DNA]</scope>
    <source>
        <strain evidence="2 3">ATCC BAA-908</strain>
    </source>
</reference>
<evidence type="ECO:0000256" key="1">
    <source>
        <dbReference type="SAM" id="SignalP"/>
    </source>
</evidence>
<sequence>MNIQTKKHFFCVAALVFLLAAAHTETKTPEISSALKSIIGELEAVFPENSSLLGVQPDAYIGKLFPSVPPHFTAGLSISGTFVDTGFLSDNVQKIGDSISDFLSESGVVDTLSIDFDMPERIPYPSAGISARLGGIFLPFDIGLYGITTIGNVLDSIEFDDVRVSIDYTTFGADVRYALYEGNLFLPKISVGAGYMYSRQEMKFKISQDFTTNAGYGSAEEHSVSANVATHLDMTVATHTVFAQVQASKKLFIFTPFIGFKAAFTASEYDGSWSYSTKINETEKSELSDSDKFSCSNSFFDTGIQPQVFGGLGIDLAFFQIAVNLSYNMRSYYTSGSVLLAFKL</sequence>
<dbReference type="Proteomes" id="UP000190423">
    <property type="component" value="Unassembled WGS sequence"/>
</dbReference>
<proteinExistence type="predicted"/>
<keyword evidence="1" id="KW-0732">Signal</keyword>
<dbReference type="GeneID" id="78316136"/>
<name>A0A1T4JV71_TREPO</name>
<evidence type="ECO:0000313" key="3">
    <source>
        <dbReference type="Proteomes" id="UP000190423"/>
    </source>
</evidence>
<dbReference type="EMBL" id="FUWG01000005">
    <property type="protein sequence ID" value="SJZ34066.1"/>
    <property type="molecule type" value="Genomic_DNA"/>
</dbReference>
<dbReference type="AlphaFoldDB" id="A0A1T4JV71"/>
<keyword evidence="3" id="KW-1185">Reference proteome</keyword>
<feature type="chain" id="PRO_5012120175" description="Outer membrane protein beta-barrel domain-containing protein" evidence="1">
    <location>
        <begin position="23"/>
        <end position="344"/>
    </location>
</feature>
<dbReference type="RefSeq" id="WP_078932738.1">
    <property type="nucleotide sequence ID" value="NZ_FUWG01000005.1"/>
</dbReference>
<dbReference type="OrthoDB" id="357745at2"/>
<evidence type="ECO:0000313" key="2">
    <source>
        <dbReference type="EMBL" id="SJZ34066.1"/>
    </source>
</evidence>
<protein>
    <recommendedName>
        <fullName evidence="4">Outer membrane protein beta-barrel domain-containing protein</fullName>
    </recommendedName>
</protein>
<gene>
    <name evidence="2" type="ORF">SAMN02745149_00824</name>
</gene>
<feature type="signal peptide" evidence="1">
    <location>
        <begin position="1"/>
        <end position="22"/>
    </location>
</feature>